<evidence type="ECO:0000256" key="6">
    <source>
        <dbReference type="SAM" id="Phobius"/>
    </source>
</evidence>
<dbReference type="PANTHER" id="PTHR21236:SF1">
    <property type="entry name" value="PROTEIN YIPF6"/>
    <property type="match status" value="1"/>
</dbReference>
<evidence type="ECO:0000256" key="5">
    <source>
        <dbReference type="ARBA" id="ARBA00023136"/>
    </source>
</evidence>
<protein>
    <submittedName>
        <fullName evidence="7">Uncharacterized protein</fullName>
    </submittedName>
</protein>
<dbReference type="GO" id="GO:0016020">
    <property type="term" value="C:membrane"/>
    <property type="evidence" value="ECO:0007669"/>
    <property type="project" value="UniProtKB-SubCell"/>
</dbReference>
<dbReference type="Proteomes" id="UP000729402">
    <property type="component" value="Unassembled WGS sequence"/>
</dbReference>
<accession>A0A8J5TAM2</accession>
<feature type="transmembrane region" description="Helical" evidence="6">
    <location>
        <begin position="68"/>
        <end position="88"/>
    </location>
</feature>
<reference evidence="7" key="1">
    <citation type="journal article" date="2021" name="bioRxiv">
        <title>Whole Genome Assembly and Annotation of Northern Wild Rice, Zizania palustris L., Supports a Whole Genome Duplication in the Zizania Genus.</title>
        <authorList>
            <person name="Haas M."/>
            <person name="Kono T."/>
            <person name="Macchietto M."/>
            <person name="Millas R."/>
            <person name="McGilp L."/>
            <person name="Shao M."/>
            <person name="Duquette J."/>
            <person name="Hirsch C.N."/>
            <person name="Kimball J."/>
        </authorList>
    </citation>
    <scope>NUCLEOTIDE SEQUENCE</scope>
    <source>
        <tissue evidence="7">Fresh leaf tissue</tissue>
    </source>
</reference>
<keyword evidence="3 6" id="KW-0812">Transmembrane</keyword>
<name>A0A8J5TAM2_ZIZPA</name>
<dbReference type="PANTHER" id="PTHR21236">
    <property type="entry name" value="GOLGI MEMBRANE PROTEIN YIP1"/>
    <property type="match status" value="1"/>
</dbReference>
<comment type="similarity">
    <text evidence="2">Belongs to the YIP1 family.</text>
</comment>
<evidence type="ECO:0000313" key="8">
    <source>
        <dbReference type="Proteomes" id="UP000729402"/>
    </source>
</evidence>
<gene>
    <name evidence="7" type="ORF">GUJ93_ZPchr0378g16432</name>
</gene>
<keyword evidence="8" id="KW-1185">Reference proteome</keyword>
<keyword evidence="4 6" id="KW-1133">Transmembrane helix</keyword>
<keyword evidence="5 6" id="KW-0472">Membrane</keyword>
<dbReference type="GO" id="GO:0005802">
    <property type="term" value="C:trans-Golgi network"/>
    <property type="evidence" value="ECO:0007669"/>
    <property type="project" value="TreeGrafter"/>
</dbReference>
<evidence type="ECO:0000313" key="7">
    <source>
        <dbReference type="EMBL" id="KAG8081562.1"/>
    </source>
</evidence>
<dbReference type="GO" id="GO:0006888">
    <property type="term" value="P:endoplasmic reticulum to Golgi vesicle-mediated transport"/>
    <property type="evidence" value="ECO:0007669"/>
    <property type="project" value="InterPro"/>
</dbReference>
<dbReference type="OrthoDB" id="411251at2759"/>
<comment type="subcellular location">
    <subcellularLocation>
        <location evidence="1">Membrane</location>
        <topology evidence="1">Multi-pass membrane protein</topology>
    </subcellularLocation>
</comment>
<proteinExistence type="inferred from homology"/>
<evidence type="ECO:0000256" key="4">
    <source>
        <dbReference type="ARBA" id="ARBA00022989"/>
    </source>
</evidence>
<reference evidence="7" key="2">
    <citation type="submission" date="2021-02" db="EMBL/GenBank/DDBJ databases">
        <authorList>
            <person name="Kimball J.A."/>
            <person name="Haas M.W."/>
            <person name="Macchietto M."/>
            <person name="Kono T."/>
            <person name="Duquette J."/>
            <person name="Shao M."/>
        </authorList>
    </citation>
    <scope>NUCLEOTIDE SEQUENCE</scope>
    <source>
        <tissue evidence="7">Fresh leaf tissue</tissue>
    </source>
</reference>
<evidence type="ECO:0000256" key="1">
    <source>
        <dbReference type="ARBA" id="ARBA00004141"/>
    </source>
</evidence>
<organism evidence="7 8">
    <name type="scientific">Zizania palustris</name>
    <name type="common">Northern wild rice</name>
    <dbReference type="NCBI Taxonomy" id="103762"/>
    <lineage>
        <taxon>Eukaryota</taxon>
        <taxon>Viridiplantae</taxon>
        <taxon>Streptophyta</taxon>
        <taxon>Embryophyta</taxon>
        <taxon>Tracheophyta</taxon>
        <taxon>Spermatophyta</taxon>
        <taxon>Magnoliopsida</taxon>
        <taxon>Liliopsida</taxon>
        <taxon>Poales</taxon>
        <taxon>Poaceae</taxon>
        <taxon>BOP clade</taxon>
        <taxon>Oryzoideae</taxon>
        <taxon>Oryzeae</taxon>
        <taxon>Zizaniinae</taxon>
        <taxon>Zizania</taxon>
    </lineage>
</organism>
<dbReference type="EMBL" id="JAAALK010000186">
    <property type="protein sequence ID" value="KAG8081562.1"/>
    <property type="molecule type" value="Genomic_DNA"/>
</dbReference>
<evidence type="ECO:0000256" key="3">
    <source>
        <dbReference type="ARBA" id="ARBA00022692"/>
    </source>
</evidence>
<comment type="caution">
    <text evidence="7">The sequence shown here is derived from an EMBL/GenBank/DDBJ whole genome shotgun (WGS) entry which is preliminary data.</text>
</comment>
<sequence length="241" mass="27222">MAPPAALPSSVSIPIASDGFGPPPNTLTEPVWDTVKRDLTRIIRNLKLIIFPNPYREDSGKALRDWDLWGPFFFIVFLGLTLSWYASVKKIQEEKELKGNYRAIHDARKKSGHSKSSIAIGELNFTSIETIDLPPPSKNECVNLDNPLEVNENSFFTNHDGPRESNNTINLDEEEHRTSSCSGHKGASYEKKERKIRLLEFYKNDCSIKNCLAILESIEELSDEEKALATNIFKCLIVQNV</sequence>
<evidence type="ECO:0000256" key="2">
    <source>
        <dbReference type="ARBA" id="ARBA00010596"/>
    </source>
</evidence>
<dbReference type="InterPro" id="IPR045231">
    <property type="entry name" value="Yip1/4-like"/>
</dbReference>
<dbReference type="AlphaFoldDB" id="A0A8J5TAM2"/>